<evidence type="ECO:0000313" key="2">
    <source>
        <dbReference type="EMBL" id="MBZ9610034.1"/>
    </source>
</evidence>
<evidence type="ECO:0000313" key="3">
    <source>
        <dbReference type="Proteomes" id="UP000663814"/>
    </source>
</evidence>
<gene>
    <name evidence="2" type="ORF">I4W93_000310</name>
</gene>
<reference evidence="2 3" key="2">
    <citation type="submission" date="2021-08" db="EMBL/GenBank/DDBJ databases">
        <title>Rheinheimera aquimaris sp. nov., isolated from seawater of the East Sea in Korea.</title>
        <authorList>
            <person name="Kim K.H."/>
            <person name="Wenting R."/>
            <person name="Kim K.R."/>
            <person name="Jeon C.O."/>
        </authorList>
    </citation>
    <scope>NUCLEOTIDE SEQUENCE [LARGE SCALE GENOMIC DNA]</scope>
    <source>
        <strain evidence="2 3">MA-13</strain>
    </source>
</reference>
<comment type="caution">
    <text evidence="2">The sequence shown here is derived from an EMBL/GenBank/DDBJ whole genome shotgun (WGS) entry which is preliminary data.</text>
</comment>
<dbReference type="Pfam" id="PF18602">
    <property type="entry name" value="Rap1a"/>
    <property type="match status" value="1"/>
</dbReference>
<evidence type="ECO:0000259" key="1">
    <source>
        <dbReference type="Pfam" id="PF18602"/>
    </source>
</evidence>
<dbReference type="Gene3D" id="1.10.890.40">
    <property type="match status" value="1"/>
</dbReference>
<protein>
    <recommendedName>
        <fullName evidence="1">Rap1a immunity protein domain-containing protein</fullName>
    </recommendedName>
</protein>
<keyword evidence="3" id="KW-1185">Reference proteome</keyword>
<dbReference type="RefSeq" id="WP_205312517.1">
    <property type="nucleotide sequence ID" value="NZ_JAERPS020000001.1"/>
</dbReference>
<reference evidence="2 3" key="1">
    <citation type="submission" date="2020-12" db="EMBL/GenBank/DDBJ databases">
        <authorList>
            <person name="Ruan W."/>
            <person name="Khan S.A."/>
            <person name="Jeon C.O."/>
        </authorList>
    </citation>
    <scope>NUCLEOTIDE SEQUENCE [LARGE SCALE GENOMIC DNA]</scope>
    <source>
        <strain evidence="2 3">MA-13</strain>
    </source>
</reference>
<name>A0ABS7X4D3_9GAMM</name>
<feature type="domain" description="Rap1a immunity protein" evidence="1">
    <location>
        <begin position="51"/>
        <end position="121"/>
    </location>
</feature>
<accession>A0ABS7X4D3</accession>
<sequence length="128" mass="14473">MFRYQLVIAVPLLLLSIFTPGHAIESPSVFEKSELISIDSNNLSAEAFWRSYTSTLQADKYAARYYLLGVMDATEGKTWCSYQQFKTISLRDYLNGYFNKLTKPQLQQRASSVIEAALIELSACKGNL</sequence>
<dbReference type="EMBL" id="JAERPS020000001">
    <property type="protein sequence ID" value="MBZ9610034.1"/>
    <property type="molecule type" value="Genomic_DNA"/>
</dbReference>
<dbReference type="InterPro" id="IPR041238">
    <property type="entry name" value="Rap1a"/>
</dbReference>
<organism evidence="2 3">
    <name type="scientific">Rheinheimera maricola</name>
    <dbReference type="NCBI Taxonomy" id="2793282"/>
    <lineage>
        <taxon>Bacteria</taxon>
        <taxon>Pseudomonadati</taxon>
        <taxon>Pseudomonadota</taxon>
        <taxon>Gammaproteobacteria</taxon>
        <taxon>Chromatiales</taxon>
        <taxon>Chromatiaceae</taxon>
        <taxon>Rheinheimera</taxon>
    </lineage>
</organism>
<dbReference type="Proteomes" id="UP000663814">
    <property type="component" value="Unassembled WGS sequence"/>
</dbReference>
<proteinExistence type="predicted"/>